<feature type="domain" description="AB hydrolase-1" evidence="4">
    <location>
        <begin position="63"/>
        <end position="156"/>
    </location>
</feature>
<evidence type="ECO:0000256" key="1">
    <source>
        <dbReference type="ARBA" id="ARBA00004496"/>
    </source>
</evidence>
<evidence type="ECO:0000259" key="4">
    <source>
        <dbReference type="Pfam" id="PF12697"/>
    </source>
</evidence>
<dbReference type="Proteomes" id="UP000492821">
    <property type="component" value="Unassembled WGS sequence"/>
</dbReference>
<proteinExistence type="inferred from homology"/>
<comment type="subcellular location">
    <subcellularLocation>
        <location evidence="1">Cytoplasm</location>
    </subcellularLocation>
</comment>
<keyword evidence="5" id="KW-1185">Reference proteome</keyword>
<organism evidence="5 6">
    <name type="scientific">Panagrellus redivivus</name>
    <name type="common">Microworm</name>
    <dbReference type="NCBI Taxonomy" id="6233"/>
    <lineage>
        <taxon>Eukaryota</taxon>
        <taxon>Metazoa</taxon>
        <taxon>Ecdysozoa</taxon>
        <taxon>Nematoda</taxon>
        <taxon>Chromadorea</taxon>
        <taxon>Rhabditida</taxon>
        <taxon>Tylenchina</taxon>
        <taxon>Panagrolaimomorpha</taxon>
        <taxon>Panagrolaimoidea</taxon>
        <taxon>Panagrolaimidae</taxon>
        <taxon>Panagrellus</taxon>
    </lineage>
</organism>
<accession>A0A7E4ZZD7</accession>
<dbReference type="Pfam" id="PF12697">
    <property type="entry name" value="Abhydrolase_6"/>
    <property type="match status" value="1"/>
</dbReference>
<dbReference type="AlphaFoldDB" id="A0A7E4ZZD7"/>
<reference evidence="6" key="2">
    <citation type="submission" date="2020-10" db="UniProtKB">
        <authorList>
            <consortium name="WormBaseParasite"/>
        </authorList>
    </citation>
    <scope>IDENTIFICATION</scope>
</reference>
<dbReference type="Gene3D" id="3.40.50.1820">
    <property type="entry name" value="alpha/beta hydrolase"/>
    <property type="match status" value="1"/>
</dbReference>
<dbReference type="InterPro" id="IPR000073">
    <property type="entry name" value="AB_hydrolase_1"/>
</dbReference>
<reference evidence="5" key="1">
    <citation type="journal article" date="2013" name="Genetics">
        <title>The draft genome and transcriptome of Panagrellus redivivus are shaped by the harsh demands of a free-living lifestyle.</title>
        <authorList>
            <person name="Srinivasan J."/>
            <person name="Dillman A.R."/>
            <person name="Macchietto M.G."/>
            <person name="Heikkinen L."/>
            <person name="Lakso M."/>
            <person name="Fracchia K.M."/>
            <person name="Antoshechkin I."/>
            <person name="Mortazavi A."/>
            <person name="Wong G."/>
            <person name="Sternberg P.W."/>
        </authorList>
    </citation>
    <scope>NUCLEOTIDE SEQUENCE [LARGE SCALE GENOMIC DNA]</scope>
    <source>
        <strain evidence="5">MT8872</strain>
    </source>
</reference>
<evidence type="ECO:0000256" key="3">
    <source>
        <dbReference type="ARBA" id="ARBA00037942"/>
    </source>
</evidence>
<sequence length="250" mass="27825">MLERDPQVRHIIQSAKLDEPLSENVLNLIEDVEVTKNFVDLSTHRVFYFHAKPPNGNGIKANVVFLHDQTNSASIWKEGYTLQTFAAFGYNCLALDLPGMGRTGGDSVEEEDRPDFFCEFVETLALHEVIVVGTSQAGQYIIPLLTKRPDKFYITCVIAVALSGTNKLDSDAAKDIATPCLVVRGELDTSLGLNADNNLKHLANARLLVVPRGKHLCHISDPHFFHQAVLNFLDIVLKNVIRKSTFVTRI</sequence>
<dbReference type="PANTHER" id="PTHR46197:SF3">
    <property type="entry name" value="AB HYDROLASE-1 DOMAIN-CONTAINING PROTEIN"/>
    <property type="match status" value="1"/>
</dbReference>
<evidence type="ECO:0000313" key="6">
    <source>
        <dbReference type="WBParaSite" id="Pan_g5169.t1"/>
    </source>
</evidence>
<dbReference type="GO" id="GO:0005737">
    <property type="term" value="C:cytoplasm"/>
    <property type="evidence" value="ECO:0007669"/>
    <property type="project" value="UniProtKB-SubCell"/>
</dbReference>
<evidence type="ECO:0000313" key="5">
    <source>
        <dbReference type="Proteomes" id="UP000492821"/>
    </source>
</evidence>
<comment type="similarity">
    <text evidence="3">Belongs to the AB hydrolase superfamily. ABHD14 family.</text>
</comment>
<dbReference type="WBParaSite" id="Pan_g5169.t1">
    <property type="protein sequence ID" value="Pan_g5169.t1"/>
    <property type="gene ID" value="Pan_g5169"/>
</dbReference>
<protein>
    <submittedName>
        <fullName evidence="6">AB hydrolase-1 domain-containing protein</fullName>
    </submittedName>
</protein>
<name>A0A7E4ZZD7_PANRE</name>
<dbReference type="InterPro" id="IPR029058">
    <property type="entry name" value="AB_hydrolase_fold"/>
</dbReference>
<keyword evidence="2" id="KW-0963">Cytoplasm</keyword>
<dbReference type="SUPFAM" id="SSF53474">
    <property type="entry name" value="alpha/beta-Hydrolases"/>
    <property type="match status" value="1"/>
</dbReference>
<evidence type="ECO:0000256" key="2">
    <source>
        <dbReference type="ARBA" id="ARBA00022490"/>
    </source>
</evidence>
<dbReference type="PANTHER" id="PTHR46197">
    <property type="entry name" value="PROTEIN ABHD14B-LIKE"/>
    <property type="match status" value="1"/>
</dbReference>